<evidence type="ECO:0000259" key="2">
    <source>
        <dbReference type="Pfam" id="PF05229"/>
    </source>
</evidence>
<dbReference type="RefSeq" id="WP_002210852.1">
    <property type="nucleotide sequence ID" value="NC_008150.1"/>
</dbReference>
<evidence type="ECO:0000256" key="1">
    <source>
        <dbReference type="SAM" id="SignalP"/>
    </source>
</evidence>
<name>A0A0E1NSL8_YERPA</name>
<dbReference type="PANTHER" id="PTHR37089:SF4">
    <property type="entry name" value="EXPORTED PROTEIN"/>
    <property type="match status" value="1"/>
</dbReference>
<dbReference type="GeneID" id="57976878"/>
<dbReference type="KEGG" id="ypa:YPA_1821"/>
<dbReference type="Proteomes" id="UP000001971">
    <property type="component" value="Chromosome"/>
</dbReference>
<protein>
    <recommendedName>
        <fullName evidence="2">Spore coat protein U/FanG domain-containing protein</fullName>
    </recommendedName>
</protein>
<organism evidence="3 4">
    <name type="scientific">Yersinia pestis bv. Antiqua (strain Antiqua)</name>
    <dbReference type="NCBI Taxonomy" id="360102"/>
    <lineage>
        <taxon>Bacteria</taxon>
        <taxon>Pseudomonadati</taxon>
        <taxon>Pseudomonadota</taxon>
        <taxon>Gammaproteobacteria</taxon>
        <taxon>Enterobacterales</taxon>
        <taxon>Yersiniaceae</taxon>
        <taxon>Yersinia</taxon>
    </lineage>
</organism>
<dbReference type="PATRIC" id="fig|360102.15.peg.428"/>
<gene>
    <name evidence="3" type="ordered locus">YPA_1821</name>
</gene>
<dbReference type="EMBL" id="CP000308">
    <property type="protein sequence ID" value="ABG13787.1"/>
    <property type="molecule type" value="Genomic_DNA"/>
</dbReference>
<dbReference type="Pfam" id="PF05229">
    <property type="entry name" value="SCPU"/>
    <property type="match status" value="1"/>
</dbReference>
<dbReference type="InterPro" id="IPR007893">
    <property type="entry name" value="Spore_coat_U/FanG"/>
</dbReference>
<feature type="signal peptide" evidence="1">
    <location>
        <begin position="1"/>
        <end position="23"/>
    </location>
</feature>
<evidence type="ECO:0000313" key="3">
    <source>
        <dbReference type="EMBL" id="ABG13787.1"/>
    </source>
</evidence>
<keyword evidence="1" id="KW-0732">Signal</keyword>
<dbReference type="HOGENOM" id="CLU_103262_1_0_6"/>
<dbReference type="InterPro" id="IPR053167">
    <property type="entry name" value="Spore_coat_component"/>
</dbReference>
<dbReference type="AlphaFoldDB" id="A0A0E1NSL8"/>
<accession>A0A0E1NSL8</accession>
<feature type="chain" id="PRO_5007399610" description="Spore coat protein U/FanG domain-containing protein" evidence="1">
    <location>
        <begin position="24"/>
        <end position="184"/>
    </location>
</feature>
<sequence length="184" mass="19158" precursor="true">MRKTLFTLSVIAILQTAPHITYAAATTGTLSSTLTIISGCYINDGTGSGSLSNLGTINFGSVVALSSVINVAFSGTLSGTLSLYCSANTAYTIAIDNGLYSTSGQRRLRGGAAAPTTFEYVNYNLFKDSSYNQPWNATPTTGVQSGTGTGIATPIPLTIYAQVPIQTTPSVSTYIDTVIVTVTW</sequence>
<dbReference type="PANTHER" id="PTHR37089">
    <property type="entry name" value="PROTEIN U-RELATED"/>
    <property type="match status" value="1"/>
</dbReference>
<reference evidence="3 4" key="1">
    <citation type="journal article" date="2006" name="J. Bacteriol.">
        <title>Complete genome sequence of Yersinia pestis strains Antiqua and Nepal516: evidence of gene reduction in an emerging pathogen.</title>
        <authorList>
            <person name="Chain P.S."/>
            <person name="Hu P."/>
            <person name="Malfatti S.A."/>
            <person name="Radnedge L."/>
            <person name="Larimer F."/>
            <person name="Vergez L.M."/>
            <person name="Worsham P."/>
            <person name="Chu M.C."/>
            <person name="Andersen G.L."/>
        </authorList>
    </citation>
    <scope>NUCLEOTIDE SEQUENCE [LARGE SCALE GENOMIC DNA]</scope>
    <source>
        <strain evidence="3 4">Antiqua</strain>
    </source>
</reference>
<proteinExistence type="predicted"/>
<feature type="domain" description="Spore coat protein U/FanG" evidence="2">
    <location>
        <begin position="27"/>
        <end position="181"/>
    </location>
</feature>
<dbReference type="SMART" id="SM00972">
    <property type="entry name" value="SCPU"/>
    <property type="match status" value="1"/>
</dbReference>
<evidence type="ECO:0000313" key="4">
    <source>
        <dbReference type="Proteomes" id="UP000001971"/>
    </source>
</evidence>